<evidence type="ECO:0000313" key="3">
    <source>
        <dbReference type="Proteomes" id="UP001162060"/>
    </source>
</evidence>
<accession>A0AAV1TXM7</accession>
<comment type="caution">
    <text evidence="2">The sequence shown here is derived from an EMBL/GenBank/DDBJ whole genome shotgun (WGS) entry which is preliminary data.</text>
</comment>
<feature type="compositionally biased region" description="Basic and acidic residues" evidence="1">
    <location>
        <begin position="58"/>
        <end position="72"/>
    </location>
</feature>
<organism evidence="2 3">
    <name type="scientific">Peronospora matthiolae</name>
    <dbReference type="NCBI Taxonomy" id="2874970"/>
    <lineage>
        <taxon>Eukaryota</taxon>
        <taxon>Sar</taxon>
        <taxon>Stramenopiles</taxon>
        <taxon>Oomycota</taxon>
        <taxon>Peronosporomycetes</taxon>
        <taxon>Peronosporales</taxon>
        <taxon>Peronosporaceae</taxon>
        <taxon>Peronospora</taxon>
    </lineage>
</organism>
<reference evidence="2" key="1">
    <citation type="submission" date="2024-01" db="EMBL/GenBank/DDBJ databases">
        <authorList>
            <person name="Webb A."/>
        </authorList>
    </citation>
    <scope>NUCLEOTIDE SEQUENCE</scope>
    <source>
        <strain evidence="2">Pm1</strain>
    </source>
</reference>
<name>A0AAV1TXM7_9STRA</name>
<protein>
    <submittedName>
        <fullName evidence="2">Uncharacterized protein</fullName>
    </submittedName>
</protein>
<evidence type="ECO:0000313" key="2">
    <source>
        <dbReference type="EMBL" id="CAK7925935.1"/>
    </source>
</evidence>
<sequence length="72" mass="8264">MSPQEISSAKSSITKFFIDKFDGDKFATWSRYMCGASQTKSTWHVANRETTPNFSNTRDSDDYIKTKNVRSD</sequence>
<dbReference type="Proteomes" id="UP001162060">
    <property type="component" value="Unassembled WGS sequence"/>
</dbReference>
<evidence type="ECO:0000256" key="1">
    <source>
        <dbReference type="SAM" id="MobiDB-lite"/>
    </source>
</evidence>
<proteinExistence type="predicted"/>
<dbReference type="AlphaFoldDB" id="A0AAV1TXM7"/>
<feature type="region of interest" description="Disordered" evidence="1">
    <location>
        <begin position="50"/>
        <end position="72"/>
    </location>
</feature>
<gene>
    <name evidence="2" type="ORF">PM001_LOCUS11085</name>
</gene>
<dbReference type="EMBL" id="CAKLBY020000093">
    <property type="protein sequence ID" value="CAK7925935.1"/>
    <property type="molecule type" value="Genomic_DNA"/>
</dbReference>